<evidence type="ECO:0000259" key="11">
    <source>
        <dbReference type="PROSITE" id="PS50109"/>
    </source>
</evidence>
<sequence length="439" mass="50385">MRTLLYSLLLFVFLASAGLGWLFDYLYAQNHSLIRDVDKAKMIEDFGYQWSNSLANFPSRAQYIEHWQTAINENLSVQSEAEHLPFELSLLLRTDLPMPNPLALQMEQGEPLLLETKKHLTWYFPLKQSQEVLLIKAPKSYFLPAISTREYGFTIGFYIALLLLFLLWVFPLIQQLLSLRHAAKRFGQGDLQQRIPPRKFSYLKEIEAEFNQMAYRIESLVDDVKLLSSAVSHDLRTPLARIRFGIDTLAEESDPMLRQKYQEKISDHIDDMTTLVETLLTYARLDQIMVSLHSNTVDLVLLITQCIKANNPFEENISFAYEPRNLTIQADAFYIKMIINNLLQNALTYGGGQVLIECMNEDNYCKIYVHDNGKGIDVSLREKIVKPFVRGDQYKTKTGGHGIGLALVKRVLDWHQGKLVIENSTKLGGACFIVALLRN</sequence>
<dbReference type="InterPro" id="IPR003661">
    <property type="entry name" value="HisK_dim/P_dom"/>
</dbReference>
<dbReference type="InterPro" id="IPR005467">
    <property type="entry name" value="His_kinase_dom"/>
</dbReference>
<feature type="transmembrane region" description="Helical" evidence="10">
    <location>
        <begin position="151"/>
        <end position="170"/>
    </location>
</feature>
<dbReference type="CDD" id="cd06225">
    <property type="entry name" value="HAMP"/>
    <property type="match status" value="1"/>
</dbReference>
<dbReference type="EC" id="2.7.13.3" evidence="3"/>
<dbReference type="Pfam" id="PF00512">
    <property type="entry name" value="HisKA"/>
    <property type="match status" value="1"/>
</dbReference>
<dbReference type="PANTHER" id="PTHR44936">
    <property type="entry name" value="SENSOR PROTEIN CREC"/>
    <property type="match status" value="1"/>
</dbReference>
<evidence type="ECO:0000256" key="6">
    <source>
        <dbReference type="ARBA" id="ARBA00022679"/>
    </source>
</evidence>
<comment type="subcellular location">
    <subcellularLocation>
        <location evidence="2">Cell membrane</location>
        <topology evidence="2">Multi-pass membrane protein</topology>
    </subcellularLocation>
</comment>
<dbReference type="PANTHER" id="PTHR44936:SF10">
    <property type="entry name" value="SENSOR PROTEIN RSTB"/>
    <property type="match status" value="1"/>
</dbReference>
<keyword evidence="10" id="KW-0812">Transmembrane</keyword>
<dbReference type="SUPFAM" id="SSF47384">
    <property type="entry name" value="Homodimeric domain of signal transducing histidine kinase"/>
    <property type="match status" value="1"/>
</dbReference>
<evidence type="ECO:0000256" key="9">
    <source>
        <dbReference type="ARBA" id="ARBA00022840"/>
    </source>
</evidence>
<protein>
    <recommendedName>
        <fullName evidence="3">histidine kinase</fullName>
        <ecNumber evidence="3">2.7.13.3</ecNumber>
    </recommendedName>
</protein>
<evidence type="ECO:0000256" key="8">
    <source>
        <dbReference type="ARBA" id="ARBA00022777"/>
    </source>
</evidence>
<dbReference type="InterPro" id="IPR003660">
    <property type="entry name" value="HAMP_dom"/>
</dbReference>
<evidence type="ECO:0000259" key="12">
    <source>
        <dbReference type="PROSITE" id="PS50885"/>
    </source>
</evidence>
<organism evidence="13 14">
    <name type="scientific">Microbulbifer spongiae</name>
    <dbReference type="NCBI Taxonomy" id="2944933"/>
    <lineage>
        <taxon>Bacteria</taxon>
        <taxon>Pseudomonadati</taxon>
        <taxon>Pseudomonadota</taxon>
        <taxon>Gammaproteobacteria</taxon>
        <taxon>Cellvibrionales</taxon>
        <taxon>Microbulbiferaceae</taxon>
        <taxon>Microbulbifer</taxon>
    </lineage>
</organism>
<dbReference type="SUPFAM" id="SSF55874">
    <property type="entry name" value="ATPase domain of HSP90 chaperone/DNA topoisomerase II/histidine kinase"/>
    <property type="match status" value="1"/>
</dbReference>
<name>A0ABY9E6A1_9GAMM</name>
<dbReference type="Pfam" id="PF02518">
    <property type="entry name" value="HATPase_c"/>
    <property type="match status" value="1"/>
</dbReference>
<dbReference type="InterPro" id="IPR036890">
    <property type="entry name" value="HATPase_C_sf"/>
</dbReference>
<dbReference type="InterPro" id="IPR036097">
    <property type="entry name" value="HisK_dim/P_sf"/>
</dbReference>
<dbReference type="InterPro" id="IPR050980">
    <property type="entry name" value="2C_sensor_his_kinase"/>
</dbReference>
<keyword evidence="4" id="KW-1003">Cell membrane</keyword>
<dbReference type="SMART" id="SM00387">
    <property type="entry name" value="HATPase_c"/>
    <property type="match status" value="1"/>
</dbReference>
<dbReference type="SMART" id="SM00388">
    <property type="entry name" value="HisKA"/>
    <property type="match status" value="1"/>
</dbReference>
<keyword evidence="8" id="KW-0418">Kinase</keyword>
<dbReference type="EMBL" id="CP098023">
    <property type="protein sequence ID" value="WKD48564.1"/>
    <property type="molecule type" value="Genomic_DNA"/>
</dbReference>
<evidence type="ECO:0000256" key="4">
    <source>
        <dbReference type="ARBA" id="ARBA00022475"/>
    </source>
</evidence>
<dbReference type="CDD" id="cd00082">
    <property type="entry name" value="HisKA"/>
    <property type="match status" value="1"/>
</dbReference>
<keyword evidence="7" id="KW-0547">Nucleotide-binding</keyword>
<keyword evidence="5" id="KW-0597">Phosphoprotein</keyword>
<reference evidence="13 14" key="1">
    <citation type="submission" date="2022-05" db="EMBL/GenBank/DDBJ databases">
        <title>Microbulbifer sp. nov., isolated from sponge.</title>
        <authorList>
            <person name="Gao L."/>
        </authorList>
    </citation>
    <scope>NUCLEOTIDE SEQUENCE [LARGE SCALE GENOMIC DNA]</scope>
    <source>
        <strain evidence="13 14">MI-G</strain>
    </source>
</reference>
<keyword evidence="10" id="KW-0472">Membrane</keyword>
<evidence type="ECO:0000256" key="5">
    <source>
        <dbReference type="ARBA" id="ARBA00022553"/>
    </source>
</evidence>
<dbReference type="InterPro" id="IPR004358">
    <property type="entry name" value="Sig_transdc_His_kin-like_C"/>
</dbReference>
<evidence type="ECO:0000256" key="1">
    <source>
        <dbReference type="ARBA" id="ARBA00000085"/>
    </source>
</evidence>
<dbReference type="PROSITE" id="PS50109">
    <property type="entry name" value="HIS_KIN"/>
    <property type="match status" value="1"/>
</dbReference>
<keyword evidence="10" id="KW-1133">Transmembrane helix</keyword>
<gene>
    <name evidence="13" type="ORF">M8T91_11590</name>
</gene>
<dbReference type="PROSITE" id="PS50885">
    <property type="entry name" value="HAMP"/>
    <property type="match status" value="1"/>
</dbReference>
<dbReference type="Gene3D" id="1.10.287.130">
    <property type="match status" value="1"/>
</dbReference>
<feature type="domain" description="Histidine kinase" evidence="11">
    <location>
        <begin position="230"/>
        <end position="439"/>
    </location>
</feature>
<evidence type="ECO:0000256" key="2">
    <source>
        <dbReference type="ARBA" id="ARBA00004651"/>
    </source>
</evidence>
<comment type="catalytic activity">
    <reaction evidence="1">
        <text>ATP + protein L-histidine = ADP + protein N-phospho-L-histidine.</text>
        <dbReference type="EC" id="2.7.13.3"/>
    </reaction>
</comment>
<keyword evidence="6" id="KW-0808">Transferase</keyword>
<dbReference type="RefSeq" id="WP_301414326.1">
    <property type="nucleotide sequence ID" value="NZ_CP098023.1"/>
</dbReference>
<evidence type="ECO:0000256" key="3">
    <source>
        <dbReference type="ARBA" id="ARBA00012438"/>
    </source>
</evidence>
<dbReference type="InterPro" id="IPR003594">
    <property type="entry name" value="HATPase_dom"/>
</dbReference>
<dbReference type="GO" id="GO:0005524">
    <property type="term" value="F:ATP binding"/>
    <property type="evidence" value="ECO:0007669"/>
    <property type="project" value="UniProtKB-KW"/>
</dbReference>
<evidence type="ECO:0000313" key="14">
    <source>
        <dbReference type="Proteomes" id="UP001321520"/>
    </source>
</evidence>
<evidence type="ECO:0000256" key="10">
    <source>
        <dbReference type="SAM" id="Phobius"/>
    </source>
</evidence>
<proteinExistence type="predicted"/>
<dbReference type="Gene3D" id="3.30.565.10">
    <property type="entry name" value="Histidine kinase-like ATPase, C-terminal domain"/>
    <property type="match status" value="1"/>
</dbReference>
<accession>A0ABY9E6A1</accession>
<keyword evidence="9 13" id="KW-0067">ATP-binding</keyword>
<evidence type="ECO:0000256" key="7">
    <source>
        <dbReference type="ARBA" id="ARBA00022741"/>
    </source>
</evidence>
<evidence type="ECO:0000313" key="13">
    <source>
        <dbReference type="EMBL" id="WKD48564.1"/>
    </source>
</evidence>
<feature type="domain" description="HAMP" evidence="12">
    <location>
        <begin position="170"/>
        <end position="222"/>
    </location>
</feature>
<keyword evidence="14" id="KW-1185">Reference proteome</keyword>
<dbReference type="Proteomes" id="UP001321520">
    <property type="component" value="Chromosome"/>
</dbReference>
<dbReference type="PRINTS" id="PR00344">
    <property type="entry name" value="BCTRLSENSOR"/>
</dbReference>